<reference evidence="2" key="1">
    <citation type="submission" date="2016-11" db="UniProtKB">
        <authorList>
            <consortium name="WormBaseParasite"/>
        </authorList>
    </citation>
    <scope>IDENTIFICATION</scope>
    <source>
        <strain evidence="2">KR3021</strain>
    </source>
</reference>
<accession>A0AC35UD55</accession>
<dbReference type="Proteomes" id="UP000095286">
    <property type="component" value="Unplaced"/>
</dbReference>
<sequence length="327" mass="36233">MGNDSSKFKSGKASTRSESVGIKGVNRTVSSLSASRATPPAIRVGSMCGDENVVSNDILTPSRYNSSKLSLNHSVSNSELARVSRPGSADSRTSDSLKRKHPMVLRHRQLIQSCFTSPHESIGKRIMKRACEKRADFAKFYFDVELDIKEEIESGIKMYLKKTVANISFMDEVIRLSEEFGGQYVSYRAIKFKVDFFAIVSDATITECMYLDNAVHAKHQILGAFSQFISLMFSSVRDGFYNEMKRMRRSSNSFSMSSGGSFRKKQGSGEDSGHDLSPRSLSPSLDSRMSDEAFTMPGTPVLNISDIEENGFLKPPRSNSMIISRGG</sequence>
<name>A0AC35UD55_9BILA</name>
<protein>
    <submittedName>
        <fullName evidence="2">RGS domain-containing protein</fullName>
    </submittedName>
</protein>
<organism evidence="1 2">
    <name type="scientific">Rhabditophanes sp. KR3021</name>
    <dbReference type="NCBI Taxonomy" id="114890"/>
    <lineage>
        <taxon>Eukaryota</taxon>
        <taxon>Metazoa</taxon>
        <taxon>Ecdysozoa</taxon>
        <taxon>Nematoda</taxon>
        <taxon>Chromadorea</taxon>
        <taxon>Rhabditida</taxon>
        <taxon>Tylenchina</taxon>
        <taxon>Panagrolaimomorpha</taxon>
        <taxon>Strongyloidoidea</taxon>
        <taxon>Alloionematidae</taxon>
        <taxon>Rhabditophanes</taxon>
    </lineage>
</organism>
<dbReference type="WBParaSite" id="RSKR_0001021600.1">
    <property type="protein sequence ID" value="RSKR_0001021600.1"/>
    <property type="gene ID" value="RSKR_0001021600"/>
</dbReference>
<evidence type="ECO:0000313" key="1">
    <source>
        <dbReference type="Proteomes" id="UP000095286"/>
    </source>
</evidence>
<proteinExistence type="predicted"/>
<evidence type="ECO:0000313" key="2">
    <source>
        <dbReference type="WBParaSite" id="RSKR_0001021600.1"/>
    </source>
</evidence>